<dbReference type="InterPro" id="IPR001678">
    <property type="entry name" value="MeTrfase_RsmB-F_NOP2_dom"/>
</dbReference>
<dbReference type="InterPro" id="IPR011023">
    <property type="entry name" value="Nop2p"/>
</dbReference>
<organism evidence="7 8">
    <name type="scientific">Halodesulfurarchaeum formicicum</name>
    <dbReference type="NCBI Taxonomy" id="1873524"/>
    <lineage>
        <taxon>Archaea</taxon>
        <taxon>Methanobacteriati</taxon>
        <taxon>Methanobacteriota</taxon>
        <taxon>Stenosarchaea group</taxon>
        <taxon>Halobacteria</taxon>
        <taxon>Halobacteriales</taxon>
        <taxon>Halobacteriaceae</taxon>
        <taxon>Halodesulfurarchaeum</taxon>
    </lineage>
</organism>
<dbReference type="NCBIfam" id="TIGR00446">
    <property type="entry name" value="nop2p"/>
    <property type="match status" value="1"/>
</dbReference>
<dbReference type="Proteomes" id="UP000185608">
    <property type="component" value="Chromosome"/>
</dbReference>
<dbReference type="PRINTS" id="PR02008">
    <property type="entry name" value="RCMTFAMILY"/>
</dbReference>
<evidence type="ECO:0000256" key="3">
    <source>
        <dbReference type="ARBA" id="ARBA00022691"/>
    </source>
</evidence>
<dbReference type="InterPro" id="IPR049560">
    <property type="entry name" value="MeTrfase_RsmB-F_NOP2_cat"/>
</dbReference>
<feature type="binding site" evidence="5">
    <location>
        <position position="157"/>
    </location>
    <ligand>
        <name>S-adenosyl-L-methionine</name>
        <dbReference type="ChEBI" id="CHEBI:59789"/>
    </ligand>
</feature>
<dbReference type="EMBL" id="CP016070">
    <property type="protein sequence ID" value="AOW80157.1"/>
    <property type="molecule type" value="Genomic_DNA"/>
</dbReference>
<evidence type="ECO:0000256" key="2">
    <source>
        <dbReference type="ARBA" id="ARBA00022679"/>
    </source>
</evidence>
<dbReference type="PROSITE" id="PS51686">
    <property type="entry name" value="SAM_MT_RSMB_NOP"/>
    <property type="match status" value="1"/>
</dbReference>
<name>A0A1D8S479_9EURY</name>
<dbReference type="InterPro" id="IPR029063">
    <property type="entry name" value="SAM-dependent_MTases_sf"/>
</dbReference>
<evidence type="ECO:0000256" key="1">
    <source>
        <dbReference type="ARBA" id="ARBA00022603"/>
    </source>
</evidence>
<dbReference type="PANTHER" id="PTHR22807:SF74">
    <property type="entry name" value="TRNA (CYTOSINE(48)-C(5))-METHYLTRANSFERASE"/>
    <property type="match status" value="1"/>
</dbReference>
<dbReference type="PANTHER" id="PTHR22807">
    <property type="entry name" value="NOP2 YEAST -RELATED NOL1/NOP2/FMU SUN DOMAIN-CONTAINING"/>
    <property type="match status" value="1"/>
</dbReference>
<dbReference type="GO" id="GO:0016428">
    <property type="term" value="F:tRNA (cytidine-5-)-methyltransferase activity"/>
    <property type="evidence" value="ECO:0007669"/>
    <property type="project" value="TreeGrafter"/>
</dbReference>
<dbReference type="GO" id="GO:0003723">
    <property type="term" value="F:RNA binding"/>
    <property type="evidence" value="ECO:0007669"/>
    <property type="project" value="UniProtKB-UniRule"/>
</dbReference>
<dbReference type="InterPro" id="IPR054728">
    <property type="entry name" value="RsmB-like_ferredoxin"/>
</dbReference>
<dbReference type="AlphaFoldDB" id="A0A1D8S479"/>
<evidence type="ECO:0000259" key="6">
    <source>
        <dbReference type="PROSITE" id="PS51686"/>
    </source>
</evidence>
<feature type="domain" description="SAM-dependent MTase RsmB/NOP-type" evidence="6">
    <location>
        <begin position="17"/>
        <end position="301"/>
    </location>
</feature>
<gene>
    <name evidence="7" type="primary">cna</name>
    <name evidence="7" type="ORF">HTSR_0973</name>
</gene>
<sequence length="302" mass="32570">MEPLQRYEPLIPDFDGFLDALHEPLPTTVRVNTIRATPERVVQALQDEGIETTRRAHDETLLEVDTDKPGNTWPYVHGWIHGQEEVSTLPPRILDPQPGETVWAAAAAPGGKATQLAALMNDQGLVIGNDDNLGRLSALRANADRLGVTSMAVTNQDARNYSFKPLGLESVDRALVDAPCTCEGTVRKNPDALDEAGPGASRGLANIQRDILERAVQATRPGGTVVYSTCTFAPEENEAVVDAILDSTDAAAIDFESPLPAEPGVTAWEGAEYDPAVTKTKRYYPHQTDTGGFYVAKLAVKS</sequence>
<feature type="binding site" evidence="5">
    <location>
        <begin position="106"/>
        <end position="112"/>
    </location>
    <ligand>
        <name>S-adenosyl-L-methionine</name>
        <dbReference type="ChEBI" id="CHEBI:59789"/>
    </ligand>
</feature>
<keyword evidence="3 5" id="KW-0949">S-adenosyl-L-methionine</keyword>
<protein>
    <submittedName>
        <fullName evidence="7">RNA methylase</fullName>
    </submittedName>
</protein>
<reference evidence="7 8" key="1">
    <citation type="submission" date="2016-06" db="EMBL/GenBank/DDBJ databases">
        <title>Discovery of anaerobic lithoheterotrophic haloarchaeon capable of sulfur respiration by hydrogen and formate.</title>
        <authorList>
            <person name="Sorokin D.Y."/>
            <person name="Kublanov I.V."/>
            <person name="Roman P."/>
            <person name="Sinninghe Damste J.S."/>
            <person name="Golyshin P.N."/>
            <person name="Rojo D."/>
            <person name="Ciordia S."/>
            <person name="Mena Md.C."/>
            <person name="Ferrer M."/>
            <person name="Smedile F."/>
            <person name="Messina E."/>
            <person name="La Cono V."/>
            <person name="Yakimov M.M."/>
        </authorList>
    </citation>
    <scope>NUCLEOTIDE SEQUENCE [LARGE SCALE GENOMIC DNA]</scope>
    <source>
        <strain evidence="7 8">HTSR1</strain>
    </source>
</reference>
<feature type="active site" description="Nucleophile" evidence="5">
    <location>
        <position position="230"/>
    </location>
</feature>
<evidence type="ECO:0000256" key="4">
    <source>
        <dbReference type="ARBA" id="ARBA00022884"/>
    </source>
</evidence>
<dbReference type="GeneID" id="29828973"/>
<evidence type="ECO:0000313" key="7">
    <source>
        <dbReference type="EMBL" id="AOW80157.1"/>
    </source>
</evidence>
<dbReference type="KEGG" id="halh:HTSR_0973"/>
<dbReference type="SUPFAM" id="SSF53335">
    <property type="entry name" value="S-adenosyl-L-methionine-dependent methyltransferases"/>
    <property type="match status" value="1"/>
</dbReference>
<dbReference type="Gene3D" id="3.40.50.150">
    <property type="entry name" value="Vaccinia Virus protein VP39"/>
    <property type="match status" value="1"/>
</dbReference>
<dbReference type="Pfam" id="PF22458">
    <property type="entry name" value="RsmF-B_ferredox"/>
    <property type="match status" value="1"/>
</dbReference>
<dbReference type="GO" id="GO:0030488">
    <property type="term" value="P:tRNA methylation"/>
    <property type="evidence" value="ECO:0007669"/>
    <property type="project" value="TreeGrafter"/>
</dbReference>
<dbReference type="InterPro" id="IPR023267">
    <property type="entry name" value="RCMT"/>
</dbReference>
<evidence type="ECO:0000256" key="5">
    <source>
        <dbReference type="PROSITE-ProRule" id="PRU01023"/>
    </source>
</evidence>
<dbReference type="STRING" id="1873524.HSR6_1004"/>
<dbReference type="RefSeq" id="WP_070364871.1">
    <property type="nucleotide sequence ID" value="NZ_CP016070.1"/>
</dbReference>
<comment type="similarity">
    <text evidence="5">Belongs to the class I-like SAM-binding methyltransferase superfamily. RsmB/NOP family.</text>
</comment>
<dbReference type="Pfam" id="PF01189">
    <property type="entry name" value="Methyltr_RsmB-F"/>
    <property type="match status" value="1"/>
</dbReference>
<accession>A0A1D8S479</accession>
<keyword evidence="1 5" id="KW-0489">Methyltransferase</keyword>
<feature type="binding site" evidence="5">
    <location>
        <position position="177"/>
    </location>
    <ligand>
        <name>S-adenosyl-L-methionine</name>
        <dbReference type="ChEBI" id="CHEBI:59789"/>
    </ligand>
</feature>
<feature type="binding site" evidence="5">
    <location>
        <position position="130"/>
    </location>
    <ligand>
        <name>S-adenosyl-L-methionine</name>
        <dbReference type="ChEBI" id="CHEBI:59789"/>
    </ligand>
</feature>
<dbReference type="PATRIC" id="fig|1855411.3.peg.976"/>
<keyword evidence="2 5" id="KW-0808">Transferase</keyword>
<evidence type="ECO:0000313" key="8">
    <source>
        <dbReference type="Proteomes" id="UP000185608"/>
    </source>
</evidence>
<proteinExistence type="inferred from homology"/>
<keyword evidence="4 5" id="KW-0694">RNA-binding</keyword>